<evidence type="ECO:0000256" key="2">
    <source>
        <dbReference type="SAM" id="SignalP"/>
    </source>
</evidence>
<dbReference type="PANTHER" id="PTHR15237:SF0">
    <property type="entry name" value="CELL CYCLE CHECKPOINT CONTROL PROTEIN"/>
    <property type="match status" value="1"/>
</dbReference>
<proteinExistence type="predicted"/>
<keyword evidence="2" id="KW-0732">Signal</keyword>
<dbReference type="InterPro" id="IPR046938">
    <property type="entry name" value="DNA_clamp_sf"/>
</dbReference>
<feature type="compositionally biased region" description="Low complexity" evidence="1">
    <location>
        <begin position="377"/>
        <end position="388"/>
    </location>
</feature>
<sequence length="518" mass="57302">MNLKITLLSAAILADNVGAASGQADNVDYPTATYFTQLEPLPLNAVTRKTPNTDSADPKLEVEVQPTANSGNLLNVPARELETAGPLYLRRRAKDAQVAACLTAAVTERFATMAILNFTLSEDGVVALQNALTCLLRFCDDVSLDATKDRFILTGLNATKSAHISFIFNLNRFFSRYSFEGSAQYRDRFYCVLYIRARITATHSLPFEAKAPTRVKFDSAEAVNHWTMASRTLRQLMDHFGPGIDLLDIHTEGEGVVNFACYTEKDYKLSNDATILKKPLHTSIAVEMDEFDEIEVEDKLHTIIPVKDFRAILQHATTTAGDLSARYSNPGRPMKLYYSTDGILCEFILMTVGERSPAGPKTRKGRVTKTPKPGLDATSSRAASNSRAPTQQAQVPSQAREPKVIMPPPPARPSQFEMRPPPVPPPMSTMRSESMFVAQDDDPMWEPVNEEDENEEENGALGWDASNAPNPPTLRISDRPNLTAPSEPRREDSYDTGLPSEIEPTQLLSDVRRFGLFS</sequence>
<dbReference type="GO" id="GO:0030896">
    <property type="term" value="C:checkpoint clamp complex"/>
    <property type="evidence" value="ECO:0007669"/>
    <property type="project" value="InterPro"/>
</dbReference>
<dbReference type="GO" id="GO:0006281">
    <property type="term" value="P:DNA repair"/>
    <property type="evidence" value="ECO:0007669"/>
    <property type="project" value="TreeGrafter"/>
</dbReference>
<feature type="chain" id="PRO_5041655979" description="DNA repair protein rad9" evidence="2">
    <location>
        <begin position="23"/>
        <end position="518"/>
    </location>
</feature>
<dbReference type="EMBL" id="JH793296">
    <property type="protein sequence ID" value="ELQ43149.1"/>
    <property type="molecule type" value="Genomic_DNA"/>
</dbReference>
<dbReference type="GO" id="GO:0071479">
    <property type="term" value="P:cellular response to ionizing radiation"/>
    <property type="evidence" value="ECO:0007669"/>
    <property type="project" value="TreeGrafter"/>
</dbReference>
<dbReference type="PANTHER" id="PTHR15237">
    <property type="entry name" value="DNA REPAIR PROTEIN RAD9"/>
    <property type="match status" value="1"/>
</dbReference>
<feature type="signal peptide" evidence="2">
    <location>
        <begin position="1"/>
        <end position="22"/>
    </location>
</feature>
<feature type="region of interest" description="Disordered" evidence="1">
    <location>
        <begin position="444"/>
        <end position="505"/>
    </location>
</feature>
<dbReference type="Proteomes" id="UP000011086">
    <property type="component" value="Unassembled WGS sequence"/>
</dbReference>
<organism evidence="3">
    <name type="scientific">Pyricularia oryzae (strain Y34)</name>
    <name type="common">Rice blast fungus</name>
    <name type="synonym">Magnaporthe oryzae</name>
    <dbReference type="NCBI Taxonomy" id="1143189"/>
    <lineage>
        <taxon>Eukaryota</taxon>
        <taxon>Fungi</taxon>
        <taxon>Dikarya</taxon>
        <taxon>Ascomycota</taxon>
        <taxon>Pezizomycotina</taxon>
        <taxon>Sordariomycetes</taxon>
        <taxon>Sordariomycetidae</taxon>
        <taxon>Magnaporthales</taxon>
        <taxon>Pyriculariaceae</taxon>
        <taxon>Pyricularia</taxon>
    </lineage>
</organism>
<dbReference type="SUPFAM" id="SSF55979">
    <property type="entry name" value="DNA clamp"/>
    <property type="match status" value="1"/>
</dbReference>
<reference evidence="3" key="1">
    <citation type="journal article" date="2012" name="PLoS Genet.">
        <title>Comparative analysis of the genomes of two field isolates of the rice blast fungus Magnaporthe oryzae.</title>
        <authorList>
            <person name="Xue M."/>
            <person name="Yang J."/>
            <person name="Li Z."/>
            <person name="Hu S."/>
            <person name="Yao N."/>
            <person name="Dean R.A."/>
            <person name="Zhao W."/>
            <person name="Shen M."/>
            <person name="Zhang H."/>
            <person name="Li C."/>
            <person name="Liu L."/>
            <person name="Cao L."/>
            <person name="Xu X."/>
            <person name="Xing Y."/>
            <person name="Hsiang T."/>
            <person name="Zhang Z."/>
            <person name="Xu J.R."/>
            <person name="Peng Y.L."/>
        </authorList>
    </citation>
    <scope>NUCLEOTIDE SEQUENCE</scope>
    <source>
        <strain evidence="3">Y34</strain>
    </source>
</reference>
<accession>A0AA97P761</accession>
<dbReference type="GO" id="GO:0000076">
    <property type="term" value="P:DNA replication checkpoint signaling"/>
    <property type="evidence" value="ECO:0007669"/>
    <property type="project" value="TreeGrafter"/>
</dbReference>
<name>A0AA97P761_PYRO3</name>
<evidence type="ECO:0000313" key="3">
    <source>
        <dbReference type="EMBL" id="ELQ43149.1"/>
    </source>
</evidence>
<protein>
    <recommendedName>
        <fullName evidence="4">DNA repair protein rad9</fullName>
    </recommendedName>
</protein>
<evidence type="ECO:0008006" key="4">
    <source>
        <dbReference type="Google" id="ProtNLM"/>
    </source>
</evidence>
<feature type="compositionally biased region" description="Acidic residues" evidence="1">
    <location>
        <begin position="444"/>
        <end position="458"/>
    </location>
</feature>
<dbReference type="Pfam" id="PF04139">
    <property type="entry name" value="Rad9"/>
    <property type="match status" value="2"/>
</dbReference>
<dbReference type="GO" id="GO:0031573">
    <property type="term" value="P:mitotic intra-S DNA damage checkpoint signaling"/>
    <property type="evidence" value="ECO:0007669"/>
    <property type="project" value="TreeGrafter"/>
</dbReference>
<dbReference type="Gene3D" id="3.70.10.10">
    <property type="match status" value="1"/>
</dbReference>
<feature type="region of interest" description="Disordered" evidence="1">
    <location>
        <begin position="355"/>
        <end position="429"/>
    </location>
</feature>
<dbReference type="AlphaFoldDB" id="A0AA97P761"/>
<dbReference type="InterPro" id="IPR007268">
    <property type="entry name" value="Rad9/Ddc1"/>
</dbReference>
<gene>
    <name evidence="3" type="ORF">OOU_Y34scaffold00171g8</name>
</gene>
<evidence type="ECO:0000256" key="1">
    <source>
        <dbReference type="SAM" id="MobiDB-lite"/>
    </source>
</evidence>